<proteinExistence type="predicted"/>
<reference evidence="1 2" key="1">
    <citation type="journal article" date="2018" name="Sci. Rep.">
        <title>Genomic signatures of local adaptation to the degree of environmental predictability in rotifers.</title>
        <authorList>
            <person name="Franch-Gras L."/>
            <person name="Hahn C."/>
            <person name="Garcia-Roger E.M."/>
            <person name="Carmona M.J."/>
            <person name="Serra M."/>
            <person name="Gomez A."/>
        </authorList>
    </citation>
    <scope>NUCLEOTIDE SEQUENCE [LARGE SCALE GENOMIC DNA]</scope>
    <source>
        <strain evidence="1">HYR1</strain>
    </source>
</reference>
<keyword evidence="2" id="KW-1185">Reference proteome</keyword>
<evidence type="ECO:0000313" key="1">
    <source>
        <dbReference type="EMBL" id="RNA41640.1"/>
    </source>
</evidence>
<comment type="caution">
    <text evidence="1">The sequence shown here is derived from an EMBL/GenBank/DDBJ whole genome shotgun (WGS) entry which is preliminary data.</text>
</comment>
<protein>
    <submittedName>
        <fullName evidence="1">Uncharacterized protein</fullName>
    </submittedName>
</protein>
<gene>
    <name evidence="1" type="ORF">BpHYR1_004013</name>
</gene>
<dbReference type="EMBL" id="REGN01000478">
    <property type="protein sequence ID" value="RNA41640.1"/>
    <property type="molecule type" value="Genomic_DNA"/>
</dbReference>
<name>A0A3M7T1D8_BRAPC</name>
<dbReference type="Proteomes" id="UP000276133">
    <property type="component" value="Unassembled WGS sequence"/>
</dbReference>
<organism evidence="1 2">
    <name type="scientific">Brachionus plicatilis</name>
    <name type="common">Marine rotifer</name>
    <name type="synonym">Brachionus muelleri</name>
    <dbReference type="NCBI Taxonomy" id="10195"/>
    <lineage>
        <taxon>Eukaryota</taxon>
        <taxon>Metazoa</taxon>
        <taxon>Spiralia</taxon>
        <taxon>Gnathifera</taxon>
        <taxon>Rotifera</taxon>
        <taxon>Eurotatoria</taxon>
        <taxon>Monogononta</taxon>
        <taxon>Pseudotrocha</taxon>
        <taxon>Ploima</taxon>
        <taxon>Brachionidae</taxon>
        <taxon>Brachionus</taxon>
    </lineage>
</organism>
<accession>A0A3M7T1D8</accession>
<evidence type="ECO:0000313" key="2">
    <source>
        <dbReference type="Proteomes" id="UP000276133"/>
    </source>
</evidence>
<sequence>MIFPNKEKNSMEKKNKPFSAHFTTTPLKILRELRSFSSALNFFDRLNSLSLFRAPILSSQLTLLNSDLINRKNSHLNLLLSGDVVCCGCWSVLWSNFSNSKVECRTRSYSIGLDVMFIDSTCRLTVPIGTWDFSKFSFEILK</sequence>
<dbReference type="AlphaFoldDB" id="A0A3M7T1D8"/>